<dbReference type="AlphaFoldDB" id="A0AAW0A868"/>
<feature type="non-terminal residue" evidence="1">
    <location>
        <position position="65"/>
    </location>
</feature>
<sequence>MRIQKQIRRNLVAHHGNCHAHAWSGCVAQSGSRCHGTLAGCLGTSIYSNIHHSIRNHSVRNSTRK</sequence>
<evidence type="ECO:0000313" key="2">
    <source>
        <dbReference type="Proteomes" id="UP001362999"/>
    </source>
</evidence>
<dbReference type="EMBL" id="JAWWNJ010000080">
    <property type="protein sequence ID" value="KAK7002053.1"/>
    <property type="molecule type" value="Genomic_DNA"/>
</dbReference>
<accession>A0AAW0A868</accession>
<name>A0AAW0A868_9AGAR</name>
<proteinExistence type="predicted"/>
<reference evidence="1 2" key="1">
    <citation type="journal article" date="2024" name="J Genomics">
        <title>Draft genome sequencing and assembly of Favolaschia claudopus CIRM-BRFM 2984 isolated from oak limbs.</title>
        <authorList>
            <person name="Navarro D."/>
            <person name="Drula E."/>
            <person name="Chaduli D."/>
            <person name="Cazenave R."/>
            <person name="Ahrendt S."/>
            <person name="Wang J."/>
            <person name="Lipzen A."/>
            <person name="Daum C."/>
            <person name="Barry K."/>
            <person name="Grigoriev I.V."/>
            <person name="Favel A."/>
            <person name="Rosso M.N."/>
            <person name="Martin F."/>
        </authorList>
    </citation>
    <scope>NUCLEOTIDE SEQUENCE [LARGE SCALE GENOMIC DNA]</scope>
    <source>
        <strain evidence="1 2">CIRM-BRFM 2984</strain>
    </source>
</reference>
<dbReference type="Proteomes" id="UP001362999">
    <property type="component" value="Unassembled WGS sequence"/>
</dbReference>
<protein>
    <submittedName>
        <fullName evidence="1">Uncharacterized protein</fullName>
    </submittedName>
</protein>
<keyword evidence="2" id="KW-1185">Reference proteome</keyword>
<evidence type="ECO:0000313" key="1">
    <source>
        <dbReference type="EMBL" id="KAK7002053.1"/>
    </source>
</evidence>
<organism evidence="1 2">
    <name type="scientific">Favolaschia claudopus</name>
    <dbReference type="NCBI Taxonomy" id="2862362"/>
    <lineage>
        <taxon>Eukaryota</taxon>
        <taxon>Fungi</taxon>
        <taxon>Dikarya</taxon>
        <taxon>Basidiomycota</taxon>
        <taxon>Agaricomycotina</taxon>
        <taxon>Agaricomycetes</taxon>
        <taxon>Agaricomycetidae</taxon>
        <taxon>Agaricales</taxon>
        <taxon>Marasmiineae</taxon>
        <taxon>Mycenaceae</taxon>
        <taxon>Favolaschia</taxon>
    </lineage>
</organism>
<gene>
    <name evidence="1" type="ORF">R3P38DRAFT_3367666</name>
</gene>
<comment type="caution">
    <text evidence="1">The sequence shown here is derived from an EMBL/GenBank/DDBJ whole genome shotgun (WGS) entry which is preliminary data.</text>
</comment>
<dbReference type="PROSITE" id="PS51257">
    <property type="entry name" value="PROKAR_LIPOPROTEIN"/>
    <property type="match status" value="1"/>
</dbReference>